<dbReference type="Gene3D" id="3.30.1310.20">
    <property type="entry name" value="PRTase-like"/>
    <property type="match status" value="1"/>
</dbReference>
<dbReference type="CDD" id="cd06223">
    <property type="entry name" value="PRTases_typeI"/>
    <property type="match status" value="1"/>
</dbReference>
<dbReference type="InterPro" id="IPR029057">
    <property type="entry name" value="PRTase-like"/>
</dbReference>
<organism evidence="2 3">
    <name type="scientific">Desulfofundulus kuznetsovii (strain DSM 6115 / VKM B-1805 / 17)</name>
    <name type="common">Desulfotomaculum kuznetsovii</name>
    <dbReference type="NCBI Taxonomy" id="760568"/>
    <lineage>
        <taxon>Bacteria</taxon>
        <taxon>Bacillati</taxon>
        <taxon>Bacillota</taxon>
        <taxon>Clostridia</taxon>
        <taxon>Eubacteriales</taxon>
        <taxon>Peptococcaceae</taxon>
        <taxon>Desulfofundulus</taxon>
    </lineage>
</organism>
<accession>A0AAU8PX42</accession>
<dbReference type="Pfam" id="PF00156">
    <property type="entry name" value="Pribosyltran"/>
    <property type="match status" value="1"/>
</dbReference>
<keyword evidence="3" id="KW-1185">Reference proteome</keyword>
<gene>
    <name evidence="2" type="ordered locus">Desku_3560</name>
</gene>
<evidence type="ECO:0000313" key="2">
    <source>
        <dbReference type="EMBL" id="AEG17036.1"/>
    </source>
</evidence>
<dbReference type="GO" id="GO:0016757">
    <property type="term" value="F:glycosyltransferase activity"/>
    <property type="evidence" value="ECO:0007669"/>
    <property type="project" value="UniProtKB-KW"/>
</dbReference>
<sequence length="215" mass="24084">MIFTDRVDAGKRLARELAGVCKQDGVVLAIPRGGVVVGAEIARALGMPIDVIIPRKIGAPHNPEVAIGAVTQDGTTFFNHSLFAFLGLEEKDLTGLVEEQKKEIKRRMILYRGREEYPDYSGRCIIIVDDGIATGYTVLAALRWTRQKFKPQKLILAVPVAPRDTLDRLEEEVDQLVVLEIPDDFYAVGQFYRDFSQTTDQEVIQILKERTAQRA</sequence>
<dbReference type="InterPro" id="IPR000836">
    <property type="entry name" value="PRTase_dom"/>
</dbReference>
<feature type="domain" description="Phosphoribosyltransferase" evidence="1">
    <location>
        <begin position="16"/>
        <end position="195"/>
    </location>
</feature>
<dbReference type="Proteomes" id="UP000009229">
    <property type="component" value="Chromosome"/>
</dbReference>
<dbReference type="EMBL" id="CP002770">
    <property type="protein sequence ID" value="AEG17036.1"/>
    <property type="molecule type" value="Genomic_DNA"/>
</dbReference>
<protein>
    <submittedName>
        <fullName evidence="2">Phosphoribosyltransferase</fullName>
    </submittedName>
</protein>
<dbReference type="KEGG" id="dku:Desku_3560"/>
<dbReference type="SUPFAM" id="SSF53271">
    <property type="entry name" value="PRTase-like"/>
    <property type="match status" value="1"/>
</dbReference>
<proteinExistence type="predicted"/>
<dbReference type="Gene3D" id="3.40.50.2020">
    <property type="match status" value="1"/>
</dbReference>
<dbReference type="RefSeq" id="WP_013824538.1">
    <property type="nucleotide sequence ID" value="NC_015573.1"/>
</dbReference>
<evidence type="ECO:0000259" key="1">
    <source>
        <dbReference type="Pfam" id="PF00156"/>
    </source>
</evidence>
<evidence type="ECO:0000313" key="3">
    <source>
        <dbReference type="Proteomes" id="UP000009229"/>
    </source>
</evidence>
<keyword evidence="2" id="KW-0328">Glycosyltransferase</keyword>
<keyword evidence="2" id="KW-0808">Transferase</keyword>
<dbReference type="AlphaFoldDB" id="A0AAU8PX42"/>
<name>A0AAU8PX42_DESK7</name>
<reference evidence="3" key="1">
    <citation type="submission" date="2011-05" db="EMBL/GenBank/DDBJ databases">
        <title>Complete sequence of Desulfotomaculum kuznetsovii DSM 6115.</title>
        <authorList>
            <person name="Lucas S."/>
            <person name="Han J."/>
            <person name="Lapidus A."/>
            <person name="Cheng J.-F."/>
            <person name="Goodwin L."/>
            <person name="Pitluck S."/>
            <person name="Peters L."/>
            <person name="Mikhailova N."/>
            <person name="Lu M."/>
            <person name="Saunders E."/>
            <person name="Han C."/>
            <person name="Tapia R."/>
            <person name="Land M."/>
            <person name="Hauser L."/>
            <person name="Kyrpides N."/>
            <person name="Ivanova N."/>
            <person name="Pagani I."/>
            <person name="Nazina T."/>
            <person name="Ivanova A."/>
            <person name="Parshina S."/>
            <person name="Kuever J."/>
            <person name="Muyzer G."/>
            <person name="Plugge C."/>
            <person name="Stams A."/>
            <person name="Woyke T."/>
        </authorList>
    </citation>
    <scope>NUCLEOTIDE SEQUENCE [LARGE SCALE GENOMIC DNA]</scope>
    <source>
        <strain evidence="3">DSM 6115 / VKM B-1805 / 17</strain>
    </source>
</reference>